<reference evidence="1 2" key="1">
    <citation type="submission" date="2023-01" db="EMBL/GenBank/DDBJ databases">
        <authorList>
            <person name="Whitehead M."/>
        </authorList>
    </citation>
    <scope>NUCLEOTIDE SEQUENCE [LARGE SCALE GENOMIC DNA]</scope>
</reference>
<evidence type="ECO:0000313" key="2">
    <source>
        <dbReference type="Proteomes" id="UP001160148"/>
    </source>
</evidence>
<organism evidence="1 2">
    <name type="scientific">Macrosiphum euphorbiae</name>
    <name type="common">potato aphid</name>
    <dbReference type="NCBI Taxonomy" id="13131"/>
    <lineage>
        <taxon>Eukaryota</taxon>
        <taxon>Metazoa</taxon>
        <taxon>Ecdysozoa</taxon>
        <taxon>Arthropoda</taxon>
        <taxon>Hexapoda</taxon>
        <taxon>Insecta</taxon>
        <taxon>Pterygota</taxon>
        <taxon>Neoptera</taxon>
        <taxon>Paraneoptera</taxon>
        <taxon>Hemiptera</taxon>
        <taxon>Sternorrhyncha</taxon>
        <taxon>Aphidomorpha</taxon>
        <taxon>Aphidoidea</taxon>
        <taxon>Aphididae</taxon>
        <taxon>Macrosiphini</taxon>
        <taxon>Macrosiphum</taxon>
    </lineage>
</organism>
<accession>A0AAV0WVU1</accession>
<dbReference type="EMBL" id="CARXXK010000003">
    <property type="protein sequence ID" value="CAI6360155.1"/>
    <property type="molecule type" value="Genomic_DNA"/>
</dbReference>
<name>A0AAV0WVU1_9HEMI</name>
<comment type="caution">
    <text evidence="1">The sequence shown here is derived from an EMBL/GenBank/DDBJ whole genome shotgun (WGS) entry which is preliminary data.</text>
</comment>
<sequence length="497" mass="57284">MSLFQTDDEFIYQPFVDALETASLQIVQSNPPVYESEHKLPQNSSLTDISFYNKPNHSPTTVKRVEVLQQGHRKYGKYKPMQWTIETILERLHTTNDGRYVLADAKKNNGFLSDEAQNILTQLLINHLFQDQSKGNDLFFRKISDLIVQVFPEEHKSVYFIPARSEGPTQTHAKGKLIERWKNVARRLRTVGAISSSSVVKNLQLTATDISFSEDTLAIKRWLANEGLTENFDVVLSKWQLTYELRKHEILNSSNKYLADLFESWPALQCPIGYELIVEDYRIGYPESHDLFKDFNCFLNSWEVFSTKLLKIRRSSIKDKYAINLLSNLDSAELNGNLKTANVIKLLLIPYLIPTKTLMKNILPNGKNKCWKPSLLESSSAFAYFCNNLTGLQEDIDKRQSKYSQYGATIQPYIIFVGKDLSSIDSSYIRVNKKLWCFDCPLKALEICFKSYFVFNCAYPAECYDSWLVIQQYLFKLFTKYDKSTSITTSVTSNLNS</sequence>
<gene>
    <name evidence="1" type="ORF">MEUPH1_LOCUS15485</name>
</gene>
<proteinExistence type="predicted"/>
<dbReference type="PANTHER" id="PTHR31025">
    <property type="entry name" value="SI:CH211-196P9.1-RELATED"/>
    <property type="match status" value="1"/>
</dbReference>
<dbReference type="Proteomes" id="UP001160148">
    <property type="component" value="Unassembled WGS sequence"/>
</dbReference>
<dbReference type="PANTHER" id="PTHR31025:SF9">
    <property type="entry name" value="SI:DKEY-286J15.1"/>
    <property type="match status" value="1"/>
</dbReference>
<dbReference type="AlphaFoldDB" id="A0AAV0WVU1"/>
<protein>
    <submittedName>
        <fullName evidence="1">Uncharacterized protein</fullName>
    </submittedName>
</protein>
<evidence type="ECO:0000313" key="1">
    <source>
        <dbReference type="EMBL" id="CAI6360155.1"/>
    </source>
</evidence>
<keyword evidence="2" id="KW-1185">Reference proteome</keyword>